<name>A0ABR3SZK3_9PEZI</name>
<dbReference type="PANTHER" id="PTHR42060">
    <property type="entry name" value="NHL REPEAT-CONTAINING PROTEIN-RELATED"/>
    <property type="match status" value="1"/>
</dbReference>
<dbReference type="InterPro" id="IPR052998">
    <property type="entry name" value="Hetero-Diels-Alderase-like"/>
</dbReference>
<evidence type="ECO:0008006" key="4">
    <source>
        <dbReference type="Google" id="ProtNLM"/>
    </source>
</evidence>
<dbReference type="Gene3D" id="2.120.10.30">
    <property type="entry name" value="TolB, C-terminal domain"/>
    <property type="match status" value="1"/>
</dbReference>
<proteinExistence type="predicted"/>
<dbReference type="SUPFAM" id="SSF63829">
    <property type="entry name" value="Calcium-dependent phosphotriesterase"/>
    <property type="match status" value="1"/>
</dbReference>
<sequence>MFSSKPISLLLALVSSATASPLLTARNASTRQVYQFEQGTWVENLAVRQNGNLLVDLVDRPEIYEINPSSNESSPKLVHRFPGITSVFGISEVSTDVFTVVGGNFSLATFSVDAESFGVWQVDLTGSEAAVSQIAAMPDAVFLNGMTTLNSQSVLVSDSTSGVVYRVDIQTGEYTIVLDDETMKPPADATLQIGVNGIRLFNGYLYYLNLFAKLYCRVPIDSTSGKAVGPYEVIAENVYADDFAITQQGVAYAADGFENQILKVTLDGQVESIAGNLNSTTVAGATSAQFGKDGVLYVTTGGALAAPVNGTYTEGGKIVALRV</sequence>
<dbReference type="PANTHER" id="PTHR42060:SF3">
    <property type="entry name" value="SMP-30_GLUCONOLACTONASE_LRE-LIKE REGION DOMAIN-CONTAINING PROTEIN"/>
    <property type="match status" value="1"/>
</dbReference>
<accession>A0ABR3SZK3</accession>
<evidence type="ECO:0000313" key="3">
    <source>
        <dbReference type="Proteomes" id="UP001521116"/>
    </source>
</evidence>
<comment type="caution">
    <text evidence="2">The sequence shown here is derived from an EMBL/GenBank/DDBJ whole genome shotgun (WGS) entry which is preliminary data.</text>
</comment>
<keyword evidence="1" id="KW-0732">Signal</keyword>
<dbReference type="Proteomes" id="UP001521116">
    <property type="component" value="Unassembled WGS sequence"/>
</dbReference>
<reference evidence="2 3" key="1">
    <citation type="submission" date="2024-02" db="EMBL/GenBank/DDBJ databases">
        <title>De novo assembly and annotation of 12 fungi associated with fruit tree decline syndrome in Ontario, Canada.</title>
        <authorList>
            <person name="Sulman M."/>
            <person name="Ellouze W."/>
            <person name="Ilyukhin E."/>
        </authorList>
    </citation>
    <scope>NUCLEOTIDE SEQUENCE [LARGE SCALE GENOMIC DNA]</scope>
    <source>
        <strain evidence="2 3">M1-105</strain>
    </source>
</reference>
<dbReference type="InterPro" id="IPR011042">
    <property type="entry name" value="6-blade_b-propeller_TolB-like"/>
</dbReference>
<evidence type="ECO:0000313" key="2">
    <source>
        <dbReference type="EMBL" id="KAL1632745.1"/>
    </source>
</evidence>
<gene>
    <name evidence="2" type="ORF">SLS56_003442</name>
</gene>
<feature type="chain" id="PRO_5046421132" description="Six-bladed beta-propeller-like protein" evidence="1">
    <location>
        <begin position="20"/>
        <end position="323"/>
    </location>
</feature>
<protein>
    <recommendedName>
        <fullName evidence="4">Six-bladed beta-propeller-like protein</fullName>
    </recommendedName>
</protein>
<keyword evidence="3" id="KW-1185">Reference proteome</keyword>
<dbReference type="EMBL" id="JAJVDC020000027">
    <property type="protein sequence ID" value="KAL1632745.1"/>
    <property type="molecule type" value="Genomic_DNA"/>
</dbReference>
<organism evidence="2 3">
    <name type="scientific">Neofusicoccum ribis</name>
    <dbReference type="NCBI Taxonomy" id="45134"/>
    <lineage>
        <taxon>Eukaryota</taxon>
        <taxon>Fungi</taxon>
        <taxon>Dikarya</taxon>
        <taxon>Ascomycota</taxon>
        <taxon>Pezizomycotina</taxon>
        <taxon>Dothideomycetes</taxon>
        <taxon>Dothideomycetes incertae sedis</taxon>
        <taxon>Botryosphaeriales</taxon>
        <taxon>Botryosphaeriaceae</taxon>
        <taxon>Neofusicoccum</taxon>
    </lineage>
</organism>
<evidence type="ECO:0000256" key="1">
    <source>
        <dbReference type="SAM" id="SignalP"/>
    </source>
</evidence>
<feature type="signal peptide" evidence="1">
    <location>
        <begin position="1"/>
        <end position="19"/>
    </location>
</feature>